<proteinExistence type="predicted"/>
<dbReference type="EMBL" id="LR798254">
    <property type="protein sequence ID" value="CAB5218112.1"/>
    <property type="molecule type" value="Genomic_DNA"/>
</dbReference>
<evidence type="ECO:0000313" key="1">
    <source>
        <dbReference type="EMBL" id="CAB5218112.1"/>
    </source>
</evidence>
<organism evidence="1">
    <name type="scientific">uncultured Caudovirales phage</name>
    <dbReference type="NCBI Taxonomy" id="2100421"/>
    <lineage>
        <taxon>Viruses</taxon>
        <taxon>Duplodnaviria</taxon>
        <taxon>Heunggongvirae</taxon>
        <taxon>Uroviricota</taxon>
        <taxon>Caudoviricetes</taxon>
        <taxon>Peduoviridae</taxon>
        <taxon>Maltschvirus</taxon>
        <taxon>Maltschvirus maltsch</taxon>
    </lineage>
</organism>
<name>A0A6J7WN43_9CAUD</name>
<dbReference type="InterPro" id="IPR055762">
    <property type="entry name" value="DUF7338"/>
</dbReference>
<accession>A0A6J7WN43</accession>
<reference evidence="1" key="1">
    <citation type="submission" date="2020-05" db="EMBL/GenBank/DDBJ databases">
        <authorList>
            <person name="Chiriac C."/>
            <person name="Salcher M."/>
            <person name="Ghai R."/>
            <person name="Kavagutti S V."/>
        </authorList>
    </citation>
    <scope>NUCLEOTIDE SEQUENCE</scope>
</reference>
<sequence>MIYLVYLILVPISLLLTLLAVILAPVLPLFAVQKLWWCDNHAYQAEGPVLPSWLNWFMTPDNTLDGDATFQKINGISYWSKVKWLWRNPAYSFALRYLAAPYTTSVAGDPTIKDNDNAKKGWCLVHANGLFQFTLVAPIGFSRCIYVNLGWNIRGLVDVNVNPKPLTWQSTFVFSPRISGFR</sequence>
<dbReference type="Pfam" id="PF24027">
    <property type="entry name" value="DUF7338"/>
    <property type="match status" value="1"/>
</dbReference>
<protein>
    <submittedName>
        <fullName evidence="1">Uncharacterized protein</fullName>
    </submittedName>
</protein>
<gene>
    <name evidence="1" type="ORF">UFOVP202_52</name>
</gene>